<evidence type="ECO:0000313" key="1">
    <source>
        <dbReference type="EMBL" id="CAK7947128.1"/>
    </source>
</evidence>
<protein>
    <submittedName>
        <fullName evidence="1">Uncharacterized protein</fullName>
    </submittedName>
</protein>
<comment type="caution">
    <text evidence="1">The sequence shown here is derived from an EMBL/GenBank/DDBJ whole genome shotgun (WGS) entry which is preliminary data.</text>
</comment>
<accession>A0AAV1VLL9</accession>
<reference evidence="1" key="1">
    <citation type="submission" date="2024-01" db="EMBL/GenBank/DDBJ databases">
        <authorList>
            <person name="Webb A."/>
        </authorList>
    </citation>
    <scope>NUCLEOTIDE SEQUENCE</scope>
    <source>
        <strain evidence="1">Pm1</strain>
    </source>
</reference>
<dbReference type="Proteomes" id="UP001162060">
    <property type="component" value="Unassembled WGS sequence"/>
</dbReference>
<proteinExistence type="predicted"/>
<gene>
    <name evidence="1" type="ORF">PM001_LOCUS32278</name>
</gene>
<sequence length="87" mass="9434">MDDDVKSAANAMNDRGADLDFEVSVVEGDELEDGLLSVEVRETLMGSKSATFGDDSKQPGRPVSLCGCFSLSFYQPYFDVDTSDVQL</sequence>
<evidence type="ECO:0000313" key="2">
    <source>
        <dbReference type="Proteomes" id="UP001162060"/>
    </source>
</evidence>
<name>A0AAV1VLL9_9STRA</name>
<dbReference type="AlphaFoldDB" id="A0AAV1VLL9"/>
<dbReference type="EMBL" id="CAKLBY020000378">
    <property type="protein sequence ID" value="CAK7947128.1"/>
    <property type="molecule type" value="Genomic_DNA"/>
</dbReference>
<organism evidence="1 2">
    <name type="scientific">Peronospora matthiolae</name>
    <dbReference type="NCBI Taxonomy" id="2874970"/>
    <lineage>
        <taxon>Eukaryota</taxon>
        <taxon>Sar</taxon>
        <taxon>Stramenopiles</taxon>
        <taxon>Oomycota</taxon>
        <taxon>Peronosporomycetes</taxon>
        <taxon>Peronosporales</taxon>
        <taxon>Peronosporaceae</taxon>
        <taxon>Peronospora</taxon>
    </lineage>
</organism>